<keyword evidence="12" id="KW-1185">Reference proteome</keyword>
<dbReference type="Pfam" id="PF00581">
    <property type="entry name" value="Rhodanese"/>
    <property type="match status" value="1"/>
</dbReference>
<dbReference type="GO" id="GO:0051301">
    <property type="term" value="P:cell division"/>
    <property type="evidence" value="ECO:0007669"/>
    <property type="project" value="UniProtKB-KW"/>
</dbReference>
<evidence type="ECO:0000313" key="11">
    <source>
        <dbReference type="EMBL" id="KAL3068115.1"/>
    </source>
</evidence>
<dbReference type="InterPro" id="IPR000751">
    <property type="entry name" value="MPI_Phosphatase"/>
</dbReference>
<evidence type="ECO:0000256" key="4">
    <source>
        <dbReference type="ARBA" id="ARBA00022776"/>
    </source>
</evidence>
<keyword evidence="6" id="KW-0904">Protein phosphatase</keyword>
<evidence type="ECO:0000256" key="6">
    <source>
        <dbReference type="ARBA" id="ARBA00022912"/>
    </source>
</evidence>
<dbReference type="Proteomes" id="UP001620626">
    <property type="component" value="Unassembled WGS sequence"/>
</dbReference>
<evidence type="ECO:0000256" key="2">
    <source>
        <dbReference type="ARBA" id="ARBA00013064"/>
    </source>
</evidence>
<feature type="domain" description="Rhodanese" evidence="10">
    <location>
        <begin position="92"/>
        <end position="194"/>
    </location>
</feature>
<protein>
    <recommendedName>
        <fullName evidence="2">protein-tyrosine-phosphatase</fullName>
        <ecNumber evidence="2">3.1.3.48</ecNumber>
    </recommendedName>
</protein>
<evidence type="ECO:0000256" key="7">
    <source>
        <dbReference type="ARBA" id="ARBA00023306"/>
    </source>
</evidence>
<proteinExistence type="inferred from homology"/>
<dbReference type="PANTHER" id="PTHR10828:SF76">
    <property type="entry name" value="M-PHASE INDUCER PHOSPHATASE"/>
    <property type="match status" value="1"/>
</dbReference>
<evidence type="ECO:0000256" key="1">
    <source>
        <dbReference type="ARBA" id="ARBA00011065"/>
    </source>
</evidence>
<dbReference type="FunFam" id="3.40.250.10:FF:000021">
    <property type="entry name" value="M-phase inducer phosphatase cdc-25.2"/>
    <property type="match status" value="1"/>
</dbReference>
<dbReference type="SMART" id="SM00450">
    <property type="entry name" value="RHOD"/>
    <property type="match status" value="1"/>
</dbReference>
<dbReference type="InterPro" id="IPR036873">
    <property type="entry name" value="Rhodanese-like_dom_sf"/>
</dbReference>
<dbReference type="PANTHER" id="PTHR10828">
    <property type="entry name" value="M-PHASE INDUCER PHOSPHATASE DUAL SPECIFICITY PHOSPHATASE CDC25"/>
    <property type="match status" value="1"/>
</dbReference>
<comment type="similarity">
    <text evidence="1">Belongs to the MPI phosphatase family.</text>
</comment>
<name>A0ABD2HTY9_9BILA</name>
<keyword evidence="5" id="KW-0378">Hydrolase</keyword>
<organism evidence="11 12">
    <name type="scientific">Heterodera trifolii</name>
    <dbReference type="NCBI Taxonomy" id="157864"/>
    <lineage>
        <taxon>Eukaryota</taxon>
        <taxon>Metazoa</taxon>
        <taxon>Ecdysozoa</taxon>
        <taxon>Nematoda</taxon>
        <taxon>Chromadorea</taxon>
        <taxon>Rhabditida</taxon>
        <taxon>Tylenchina</taxon>
        <taxon>Tylenchomorpha</taxon>
        <taxon>Tylenchoidea</taxon>
        <taxon>Heteroderidae</taxon>
        <taxon>Heteroderinae</taxon>
        <taxon>Heterodera</taxon>
    </lineage>
</organism>
<dbReference type="SUPFAM" id="SSF52821">
    <property type="entry name" value="Rhodanese/Cell cycle control phosphatase"/>
    <property type="match status" value="1"/>
</dbReference>
<gene>
    <name evidence="11" type="ORF">niasHT_038105</name>
</gene>
<dbReference type="PROSITE" id="PS50206">
    <property type="entry name" value="RHODANESE_3"/>
    <property type="match status" value="1"/>
</dbReference>
<evidence type="ECO:0000256" key="5">
    <source>
        <dbReference type="ARBA" id="ARBA00022801"/>
    </source>
</evidence>
<dbReference type="PRINTS" id="PR00716">
    <property type="entry name" value="MPIPHPHTASE"/>
</dbReference>
<sequence length="236" mass="28131">MEGATTSRDVEMESYVQVEDQDSRDSGISLAQSTTSQQSCFAKIYFPTLFDFGFKQYSLDTVERPQVPHKAFRSINADTMANLLGSLTEEQFQRRFILIDCRYPYEYDAGHIWYSLNLWETASIEKLFYPEEEERFGEIIVRTPIFYCEYSQKRGPKMALALREFDRVRNESRYPYVDYKEIYLLDRGYRYFFKDRKFSKYCTPQAYVQMWDSAYTEQRKRFDSHRRGKKGGGTIN</sequence>
<dbReference type="EMBL" id="JBICBT010001409">
    <property type="protein sequence ID" value="KAL3068115.1"/>
    <property type="molecule type" value="Genomic_DNA"/>
</dbReference>
<dbReference type="AlphaFoldDB" id="A0ABD2HTY9"/>
<evidence type="ECO:0000313" key="12">
    <source>
        <dbReference type="Proteomes" id="UP001620626"/>
    </source>
</evidence>
<keyword evidence="3" id="KW-0132">Cell division</keyword>
<feature type="region of interest" description="Disordered" evidence="9">
    <location>
        <begin position="1"/>
        <end position="21"/>
    </location>
</feature>
<comment type="catalytic activity">
    <reaction evidence="8">
        <text>O-phospho-L-tyrosyl-[protein] + H2O = L-tyrosyl-[protein] + phosphate</text>
        <dbReference type="Rhea" id="RHEA:10684"/>
        <dbReference type="Rhea" id="RHEA-COMP:10136"/>
        <dbReference type="Rhea" id="RHEA-COMP:20101"/>
        <dbReference type="ChEBI" id="CHEBI:15377"/>
        <dbReference type="ChEBI" id="CHEBI:43474"/>
        <dbReference type="ChEBI" id="CHEBI:46858"/>
        <dbReference type="ChEBI" id="CHEBI:61978"/>
        <dbReference type="EC" id="3.1.3.48"/>
    </reaction>
</comment>
<evidence type="ECO:0000256" key="8">
    <source>
        <dbReference type="ARBA" id="ARBA00051722"/>
    </source>
</evidence>
<dbReference type="InterPro" id="IPR001763">
    <property type="entry name" value="Rhodanese-like_dom"/>
</dbReference>
<keyword evidence="4" id="KW-0498">Mitosis</keyword>
<reference evidence="11 12" key="1">
    <citation type="submission" date="2024-10" db="EMBL/GenBank/DDBJ databases">
        <authorList>
            <person name="Kim D."/>
        </authorList>
    </citation>
    <scope>NUCLEOTIDE SEQUENCE [LARGE SCALE GENOMIC DNA]</scope>
    <source>
        <strain evidence="11">BH-2024</strain>
    </source>
</reference>
<evidence type="ECO:0000256" key="3">
    <source>
        <dbReference type="ARBA" id="ARBA00022618"/>
    </source>
</evidence>
<evidence type="ECO:0000256" key="9">
    <source>
        <dbReference type="SAM" id="MobiDB-lite"/>
    </source>
</evidence>
<accession>A0ABD2HTY9</accession>
<keyword evidence="7" id="KW-0131">Cell cycle</keyword>
<evidence type="ECO:0000259" key="10">
    <source>
        <dbReference type="PROSITE" id="PS50206"/>
    </source>
</evidence>
<dbReference type="EC" id="3.1.3.48" evidence="2"/>
<comment type="caution">
    <text evidence="11">The sequence shown here is derived from an EMBL/GenBank/DDBJ whole genome shotgun (WGS) entry which is preliminary data.</text>
</comment>
<dbReference type="GO" id="GO:0004725">
    <property type="term" value="F:protein tyrosine phosphatase activity"/>
    <property type="evidence" value="ECO:0007669"/>
    <property type="project" value="UniProtKB-EC"/>
</dbReference>
<dbReference type="Gene3D" id="3.40.250.10">
    <property type="entry name" value="Rhodanese-like domain"/>
    <property type="match status" value="1"/>
</dbReference>